<dbReference type="Gene3D" id="3.40.190.10">
    <property type="entry name" value="Periplasmic binding protein-like II"/>
    <property type="match status" value="1"/>
</dbReference>
<dbReference type="RefSeq" id="WP_013168240.1">
    <property type="nucleotide sequence ID" value="NC_014217.1"/>
</dbReference>
<evidence type="ECO:0000313" key="3">
    <source>
        <dbReference type="Proteomes" id="UP000006633"/>
    </source>
</evidence>
<organism evidence="2 3">
    <name type="scientific">Ancylobacter novellus (strain ATCC 8093 / DSM 506 / JCM 20403 / CCM 1077 / IAM 12100 / NBRC 12443 / NCIMB 10456)</name>
    <name type="common">Starkeya novella</name>
    <dbReference type="NCBI Taxonomy" id="639283"/>
    <lineage>
        <taxon>Bacteria</taxon>
        <taxon>Pseudomonadati</taxon>
        <taxon>Pseudomonadota</taxon>
        <taxon>Alphaproteobacteria</taxon>
        <taxon>Hyphomicrobiales</taxon>
        <taxon>Xanthobacteraceae</taxon>
        <taxon>Ancylobacter</taxon>
    </lineage>
</organism>
<dbReference type="PANTHER" id="PTHR42928">
    <property type="entry name" value="TRICARBOXYLATE-BINDING PROTEIN"/>
    <property type="match status" value="1"/>
</dbReference>
<protein>
    <recommendedName>
        <fullName evidence="4">Tripartite tricarboxylate transporter substrate binding protein</fullName>
    </recommendedName>
</protein>
<proteinExistence type="inferred from homology"/>
<comment type="similarity">
    <text evidence="1">Belongs to the UPF0065 (bug) family.</text>
</comment>
<sequence>MHRRQFIAGLAAGCLPLTVALGQVADAAGAGGRLTLFSPAPEDTGWSVLARAIASSVREADIEPVLLYEPHGAPSGLRRFRHDYAGRGDALMVSGASLIIRALMARLSAGLDDLIPVARLTSEYLAVAVRPEQPYQSLAELLNALAKSPSGVQFCGGSIGTMDHLLAKMIARRTGLGDRQLRYRPYLGNTAPIEATLRGNELLVIAGLSELQPHLALGQLRALAISAPQRLPGSGVPTFLEQGLNIELSNWRGVFAPPGLDPAGARHLIALTDRMVTGIDWKATLFRYNWIGAYLPGAAFGTFLREETARLRAVLNELGM</sequence>
<dbReference type="Pfam" id="PF03401">
    <property type="entry name" value="TctC"/>
    <property type="match status" value="1"/>
</dbReference>
<reference evidence="2 3" key="1">
    <citation type="journal article" date="2012" name="Stand. Genomic Sci.">
        <title>Complete genome sequence of the facultatively chemolithoautotrophic and methylotrophic alpha Proteobacterium Starkeya novella type strain (ATCC 8093(T)).</title>
        <authorList>
            <person name="Kappler U."/>
            <person name="Davenport K."/>
            <person name="Beatson S."/>
            <person name="Lucas S."/>
            <person name="Lapidus A."/>
            <person name="Copeland A."/>
            <person name="Berry K.W."/>
            <person name="Glavina Del Rio T."/>
            <person name="Hammon N."/>
            <person name="Dalin E."/>
            <person name="Tice H."/>
            <person name="Pitluck S."/>
            <person name="Richardson P."/>
            <person name="Bruce D."/>
            <person name="Goodwin L.A."/>
            <person name="Han C."/>
            <person name="Tapia R."/>
            <person name="Detter J.C."/>
            <person name="Chang Y.J."/>
            <person name="Jeffries C.D."/>
            <person name="Land M."/>
            <person name="Hauser L."/>
            <person name="Kyrpides N.C."/>
            <person name="Goker M."/>
            <person name="Ivanova N."/>
            <person name="Klenk H.P."/>
            <person name="Woyke T."/>
        </authorList>
    </citation>
    <scope>NUCLEOTIDE SEQUENCE [LARGE SCALE GENOMIC DNA]</scope>
    <source>
        <strain evidence="3">ATCC 8093 / DSM 506 / JCM 20403 / CCM 1077 / IAM 12100 / NBRC 12443 / NCIMB 10456</strain>
    </source>
</reference>
<dbReference type="PANTHER" id="PTHR42928:SF3">
    <property type="entry name" value="UPF0065 PROTEIN YFLP"/>
    <property type="match status" value="1"/>
</dbReference>
<dbReference type="HOGENOM" id="CLU_045683_1_0_5"/>
<keyword evidence="3" id="KW-1185">Reference proteome</keyword>
<dbReference type="InterPro" id="IPR042100">
    <property type="entry name" value="Bug_dom1"/>
</dbReference>
<dbReference type="KEGG" id="sno:Snov_3465"/>
<dbReference type="EMBL" id="CP002026">
    <property type="protein sequence ID" value="ADH90739.1"/>
    <property type="molecule type" value="Genomic_DNA"/>
</dbReference>
<evidence type="ECO:0000256" key="1">
    <source>
        <dbReference type="ARBA" id="ARBA00006987"/>
    </source>
</evidence>
<gene>
    <name evidence="2" type="ordered locus">Snov_3465</name>
</gene>
<evidence type="ECO:0008006" key="4">
    <source>
        <dbReference type="Google" id="ProtNLM"/>
    </source>
</evidence>
<dbReference type="eggNOG" id="COG3181">
    <property type="taxonomic scope" value="Bacteria"/>
</dbReference>
<dbReference type="PIRSF" id="PIRSF017082">
    <property type="entry name" value="YflP"/>
    <property type="match status" value="1"/>
</dbReference>
<dbReference type="OrthoDB" id="9780943at2"/>
<dbReference type="Gene3D" id="3.40.190.150">
    <property type="entry name" value="Bordetella uptake gene, domain 1"/>
    <property type="match status" value="1"/>
</dbReference>
<evidence type="ECO:0000313" key="2">
    <source>
        <dbReference type="EMBL" id="ADH90739.1"/>
    </source>
</evidence>
<dbReference type="InterPro" id="IPR005064">
    <property type="entry name" value="BUG"/>
</dbReference>
<accession>D7A9H7</accession>
<dbReference type="AlphaFoldDB" id="D7A9H7"/>
<dbReference type="STRING" id="639283.Snov_3465"/>
<dbReference type="Proteomes" id="UP000006633">
    <property type="component" value="Chromosome"/>
</dbReference>
<name>D7A9H7_ANCN5</name>